<evidence type="ECO:0000313" key="3">
    <source>
        <dbReference type="EMBL" id="MBW0525666.1"/>
    </source>
</evidence>
<comment type="caution">
    <text evidence="3">The sequence shown here is derived from an EMBL/GenBank/DDBJ whole genome shotgun (WGS) entry which is preliminary data.</text>
</comment>
<dbReference type="EMBL" id="AVOT02031985">
    <property type="protein sequence ID" value="MBW0525666.1"/>
    <property type="molecule type" value="Genomic_DNA"/>
</dbReference>
<evidence type="ECO:0008006" key="5">
    <source>
        <dbReference type="Google" id="ProtNLM"/>
    </source>
</evidence>
<keyword evidence="4" id="KW-1185">Reference proteome</keyword>
<dbReference type="Proteomes" id="UP000765509">
    <property type="component" value="Unassembled WGS sequence"/>
</dbReference>
<sequence>MQLQAVFIACFLVACSQAQLAQPPVTAPPATPPTGTNPTPDPSSVDPNAQKPDPNYQAPPATPGPGLPPPPQVPGGPKPIPVPLSCNYSFMPLSPAEMISLANNTSIEKTSKEYSNNKTSAFCKPTPDNFTVGICEINSCSITFQCTSCTELIYSEKDPNPKLGTNKLPTATCTESYTLPPLSDVNGTMCGTAGGLWSCASCTNPNYCTQCYSSQDPAFANQGGNQGGNPAAPPVPANPNSAATTQANVADSQNNPSPTQPIANSSTSGTPALPANQPDPSVQNTNQITNPPPNAAAAA</sequence>
<feature type="region of interest" description="Disordered" evidence="1">
    <location>
        <begin position="25"/>
        <end position="78"/>
    </location>
</feature>
<feature type="compositionally biased region" description="Polar residues" evidence="1">
    <location>
        <begin position="244"/>
        <end position="270"/>
    </location>
</feature>
<evidence type="ECO:0000256" key="2">
    <source>
        <dbReference type="SAM" id="SignalP"/>
    </source>
</evidence>
<feature type="compositionally biased region" description="Pro residues" evidence="1">
    <location>
        <begin position="290"/>
        <end position="299"/>
    </location>
</feature>
<feature type="chain" id="PRO_5040347970" description="RanBP2-type domain-containing protein" evidence="2">
    <location>
        <begin position="19"/>
        <end position="299"/>
    </location>
</feature>
<feature type="compositionally biased region" description="Pro residues" evidence="1">
    <location>
        <begin position="60"/>
        <end position="78"/>
    </location>
</feature>
<organism evidence="3 4">
    <name type="scientific">Austropuccinia psidii MF-1</name>
    <dbReference type="NCBI Taxonomy" id="1389203"/>
    <lineage>
        <taxon>Eukaryota</taxon>
        <taxon>Fungi</taxon>
        <taxon>Dikarya</taxon>
        <taxon>Basidiomycota</taxon>
        <taxon>Pucciniomycotina</taxon>
        <taxon>Pucciniomycetes</taxon>
        <taxon>Pucciniales</taxon>
        <taxon>Sphaerophragmiaceae</taxon>
        <taxon>Austropuccinia</taxon>
    </lineage>
</organism>
<reference evidence="3" key="1">
    <citation type="submission" date="2021-03" db="EMBL/GenBank/DDBJ databases">
        <title>Draft genome sequence of rust myrtle Austropuccinia psidii MF-1, a brazilian biotype.</title>
        <authorList>
            <person name="Quecine M.C."/>
            <person name="Pachon D.M.R."/>
            <person name="Bonatelli M.L."/>
            <person name="Correr F.H."/>
            <person name="Franceschini L.M."/>
            <person name="Leite T.F."/>
            <person name="Margarido G.R.A."/>
            <person name="Almeida C.A."/>
            <person name="Ferrarezi J.A."/>
            <person name="Labate C.A."/>
        </authorList>
    </citation>
    <scope>NUCLEOTIDE SEQUENCE</scope>
    <source>
        <strain evidence="3">MF-1</strain>
    </source>
</reference>
<keyword evidence="2" id="KW-0732">Signal</keyword>
<protein>
    <recommendedName>
        <fullName evidence="5">RanBP2-type domain-containing protein</fullName>
    </recommendedName>
</protein>
<proteinExistence type="predicted"/>
<gene>
    <name evidence="3" type="ORF">O181_065381</name>
</gene>
<accession>A0A9Q3EVI6</accession>
<evidence type="ECO:0000256" key="1">
    <source>
        <dbReference type="SAM" id="MobiDB-lite"/>
    </source>
</evidence>
<feature type="region of interest" description="Disordered" evidence="1">
    <location>
        <begin position="222"/>
        <end position="299"/>
    </location>
</feature>
<name>A0A9Q3EVI6_9BASI</name>
<evidence type="ECO:0000313" key="4">
    <source>
        <dbReference type="Proteomes" id="UP000765509"/>
    </source>
</evidence>
<feature type="signal peptide" evidence="2">
    <location>
        <begin position="1"/>
        <end position="18"/>
    </location>
</feature>
<dbReference type="AlphaFoldDB" id="A0A9Q3EVI6"/>
<feature type="compositionally biased region" description="Polar residues" evidence="1">
    <location>
        <begin position="278"/>
        <end position="289"/>
    </location>
</feature>